<gene>
    <name evidence="6" type="ORF">CV103_05770</name>
</gene>
<dbReference type="InterPro" id="IPR000847">
    <property type="entry name" value="LysR_HTH_N"/>
</dbReference>
<dbReference type="Gene3D" id="3.40.190.10">
    <property type="entry name" value="Periplasmic binding protein-like II"/>
    <property type="match status" value="2"/>
</dbReference>
<evidence type="ECO:0000256" key="3">
    <source>
        <dbReference type="ARBA" id="ARBA00023125"/>
    </source>
</evidence>
<dbReference type="AlphaFoldDB" id="A0A2T4I5I7"/>
<dbReference type="Gene3D" id="1.10.10.10">
    <property type="entry name" value="Winged helix-like DNA-binding domain superfamily/Winged helix DNA-binding domain"/>
    <property type="match status" value="1"/>
</dbReference>
<keyword evidence="3" id="KW-0238">DNA-binding</keyword>
<dbReference type="Proteomes" id="UP000241206">
    <property type="component" value="Unassembled WGS sequence"/>
</dbReference>
<reference evidence="6 7" key="1">
    <citation type="submission" date="2017-11" db="EMBL/GenBank/DDBJ databases">
        <title>Sphingomonas oleivorans sp. nov., isolated from oil-contaminated soil.</title>
        <authorList>
            <person name="Wang L."/>
            <person name="Chen L."/>
        </authorList>
    </citation>
    <scope>NUCLEOTIDE SEQUENCE [LARGE SCALE GENOMIC DNA]</scope>
    <source>
        <strain evidence="6 7">K101</strain>
    </source>
</reference>
<dbReference type="SUPFAM" id="SSF46785">
    <property type="entry name" value="Winged helix' DNA-binding domain"/>
    <property type="match status" value="1"/>
</dbReference>
<dbReference type="PROSITE" id="PS50931">
    <property type="entry name" value="HTH_LYSR"/>
    <property type="match status" value="1"/>
</dbReference>
<accession>A0A2T4I5I7</accession>
<comment type="similarity">
    <text evidence="1">Belongs to the LysR transcriptional regulatory family.</text>
</comment>
<comment type="caution">
    <text evidence="6">The sequence shown here is derived from an EMBL/GenBank/DDBJ whole genome shotgun (WGS) entry which is preliminary data.</text>
</comment>
<proteinExistence type="inferred from homology"/>
<evidence type="ECO:0000259" key="5">
    <source>
        <dbReference type="PROSITE" id="PS50931"/>
    </source>
</evidence>
<evidence type="ECO:0000313" key="7">
    <source>
        <dbReference type="Proteomes" id="UP000241206"/>
    </source>
</evidence>
<evidence type="ECO:0000256" key="2">
    <source>
        <dbReference type="ARBA" id="ARBA00023015"/>
    </source>
</evidence>
<dbReference type="SUPFAM" id="SSF53850">
    <property type="entry name" value="Periplasmic binding protein-like II"/>
    <property type="match status" value="1"/>
</dbReference>
<dbReference type="EMBL" id="PHHF01000024">
    <property type="protein sequence ID" value="PTD25483.1"/>
    <property type="molecule type" value="Genomic_DNA"/>
</dbReference>
<keyword evidence="2" id="KW-0805">Transcription regulation</keyword>
<keyword evidence="4" id="KW-0804">Transcription</keyword>
<dbReference type="PANTHER" id="PTHR30346">
    <property type="entry name" value="TRANSCRIPTIONAL DUAL REGULATOR HCAR-RELATED"/>
    <property type="match status" value="1"/>
</dbReference>
<dbReference type="CDD" id="cd08414">
    <property type="entry name" value="PBP2_LTTR_aromatics_like"/>
    <property type="match status" value="1"/>
</dbReference>
<evidence type="ECO:0000313" key="6">
    <source>
        <dbReference type="EMBL" id="PTD25483.1"/>
    </source>
</evidence>
<dbReference type="InterPro" id="IPR036390">
    <property type="entry name" value="WH_DNA-bd_sf"/>
</dbReference>
<organism evidence="6 7">
    <name type="scientific">Edaphosphingomonas fennica</name>
    <dbReference type="NCBI Taxonomy" id="114404"/>
    <lineage>
        <taxon>Bacteria</taxon>
        <taxon>Pseudomonadati</taxon>
        <taxon>Pseudomonadota</taxon>
        <taxon>Alphaproteobacteria</taxon>
        <taxon>Sphingomonadales</taxon>
        <taxon>Rhizorhabdaceae</taxon>
        <taxon>Edaphosphingomonas</taxon>
    </lineage>
</organism>
<dbReference type="RefSeq" id="WP_107394266.1">
    <property type="nucleotide sequence ID" value="NZ_PHHF01000024.1"/>
</dbReference>
<dbReference type="Pfam" id="PF03466">
    <property type="entry name" value="LysR_substrate"/>
    <property type="match status" value="1"/>
</dbReference>
<dbReference type="InterPro" id="IPR005119">
    <property type="entry name" value="LysR_subst-bd"/>
</dbReference>
<dbReference type="GO" id="GO:0032993">
    <property type="term" value="C:protein-DNA complex"/>
    <property type="evidence" value="ECO:0007669"/>
    <property type="project" value="TreeGrafter"/>
</dbReference>
<dbReference type="InterPro" id="IPR036388">
    <property type="entry name" value="WH-like_DNA-bd_sf"/>
</dbReference>
<evidence type="ECO:0000256" key="1">
    <source>
        <dbReference type="ARBA" id="ARBA00009437"/>
    </source>
</evidence>
<name>A0A2T4I5I7_9SPHN</name>
<dbReference type="GO" id="GO:0003700">
    <property type="term" value="F:DNA-binding transcription factor activity"/>
    <property type="evidence" value="ECO:0007669"/>
    <property type="project" value="InterPro"/>
</dbReference>
<dbReference type="PANTHER" id="PTHR30346:SF0">
    <property type="entry name" value="HCA OPERON TRANSCRIPTIONAL ACTIVATOR HCAR"/>
    <property type="match status" value="1"/>
</dbReference>
<keyword evidence="7" id="KW-1185">Reference proteome</keyword>
<protein>
    <recommendedName>
        <fullName evidence="5">HTH lysR-type domain-containing protein</fullName>
    </recommendedName>
</protein>
<evidence type="ECO:0000256" key="4">
    <source>
        <dbReference type="ARBA" id="ARBA00023163"/>
    </source>
</evidence>
<feature type="domain" description="HTH lysR-type" evidence="5">
    <location>
        <begin position="31"/>
        <end position="84"/>
    </location>
</feature>
<dbReference type="Pfam" id="PF00126">
    <property type="entry name" value="HTH_1"/>
    <property type="match status" value="1"/>
</dbReference>
<sequence length="336" mass="37612">MEILPEEILISRQDQHPIDPVRIRTGIDRIHLETALAVHLHGTFRRTAESLNMKTATVNRRIRDLEFQLGTRLFERQKRRLVPTPSGLVFLRNGAKILESFHTLVEGVRRMADGRVGQIVIGYHGAIVPGELYAILFDPDPNYPDIRHVPVELTHDRMCEALLGGAIDVAIVRGNPVTLAHRAAPLWNERILVILPQDHLLAGRPLLQWPDLVNETFLISGYDPSEAIRKLLEERFSPLGATANVEVHYIGASAIMQMVGARRGICLCLDSMLSHNFTGTVFRELSGPCGPEYVTSFACWREDSPNPALKRFLRRVLHRDPATGDAVDGAEITEPC</sequence>
<dbReference type="GO" id="GO:0003677">
    <property type="term" value="F:DNA binding"/>
    <property type="evidence" value="ECO:0007669"/>
    <property type="project" value="UniProtKB-KW"/>
</dbReference>